<feature type="signal peptide" evidence="1">
    <location>
        <begin position="1"/>
        <end position="23"/>
    </location>
</feature>
<name>A0A6A5FVZ3_CAERE</name>
<dbReference type="InterPro" id="IPR008588">
    <property type="entry name" value="DUF870_CAE_spp"/>
</dbReference>
<evidence type="ECO:0000313" key="3">
    <source>
        <dbReference type="Proteomes" id="UP000483820"/>
    </source>
</evidence>
<dbReference type="Proteomes" id="UP000483820">
    <property type="component" value="Chromosome X"/>
</dbReference>
<accession>A0A6A5FVZ3</accession>
<reference evidence="2 3" key="1">
    <citation type="submission" date="2019-12" db="EMBL/GenBank/DDBJ databases">
        <title>Chromosome-level assembly of the Caenorhabditis remanei genome.</title>
        <authorList>
            <person name="Teterina A.A."/>
            <person name="Willis J.H."/>
            <person name="Phillips P.C."/>
        </authorList>
    </citation>
    <scope>NUCLEOTIDE SEQUENCE [LARGE SCALE GENOMIC DNA]</scope>
    <source>
        <strain evidence="2 3">PX506</strain>
        <tissue evidence="2">Whole organism</tissue>
    </source>
</reference>
<organism evidence="2 3">
    <name type="scientific">Caenorhabditis remanei</name>
    <name type="common">Caenorhabditis vulgaris</name>
    <dbReference type="NCBI Taxonomy" id="31234"/>
    <lineage>
        <taxon>Eukaryota</taxon>
        <taxon>Metazoa</taxon>
        <taxon>Ecdysozoa</taxon>
        <taxon>Nematoda</taxon>
        <taxon>Chromadorea</taxon>
        <taxon>Rhabditida</taxon>
        <taxon>Rhabditina</taxon>
        <taxon>Rhabditomorpha</taxon>
        <taxon>Rhabditoidea</taxon>
        <taxon>Rhabditidae</taxon>
        <taxon>Peloderinae</taxon>
        <taxon>Caenorhabditis</taxon>
    </lineage>
</organism>
<dbReference type="KEGG" id="crq:GCK72_023068"/>
<proteinExistence type="predicted"/>
<dbReference type="EMBL" id="WUAV01000006">
    <property type="protein sequence ID" value="KAF1746611.1"/>
    <property type="molecule type" value="Genomic_DNA"/>
</dbReference>
<protein>
    <submittedName>
        <fullName evidence="2">Uncharacterized protein</fullName>
    </submittedName>
</protein>
<dbReference type="Pfam" id="PF05912">
    <property type="entry name" value="DUF870"/>
    <property type="match status" value="1"/>
</dbReference>
<dbReference type="AlphaFoldDB" id="A0A6A5FVZ3"/>
<feature type="chain" id="PRO_5025424826" evidence="1">
    <location>
        <begin position="24"/>
        <end position="146"/>
    </location>
</feature>
<dbReference type="PANTHER" id="PTHR21479:SF22">
    <property type="entry name" value="PROTEIN CBG07241"/>
    <property type="match status" value="1"/>
</dbReference>
<sequence length="146" mass="16905">MKVPIICLLQLLLILVVVKKTTQRTDIYMKGNLTCVSHWTPKWCARIVLVEKDTFESGTDKIAEFGVVCSKIPWIEYEMKGFQDGDGFYDIFYEMSAVITHSCSGRDLIWKQEHKLNWIPVSKTNVTLVEHFAMSEAFRAKTFFDD</sequence>
<dbReference type="RefSeq" id="XP_003103390.2">
    <property type="nucleotide sequence ID" value="XM_003103342.2"/>
</dbReference>
<evidence type="ECO:0000313" key="2">
    <source>
        <dbReference type="EMBL" id="KAF1746611.1"/>
    </source>
</evidence>
<keyword evidence="1" id="KW-0732">Signal</keyword>
<gene>
    <name evidence="2" type="ORF">GCK72_023068</name>
</gene>
<dbReference type="CTD" id="9818434"/>
<comment type="caution">
    <text evidence="2">The sequence shown here is derived from an EMBL/GenBank/DDBJ whole genome shotgun (WGS) entry which is preliminary data.</text>
</comment>
<dbReference type="PANTHER" id="PTHR21479">
    <property type="match status" value="1"/>
</dbReference>
<evidence type="ECO:0000256" key="1">
    <source>
        <dbReference type="SAM" id="SignalP"/>
    </source>
</evidence>
<dbReference type="GeneID" id="9818434"/>